<evidence type="ECO:0000313" key="3">
    <source>
        <dbReference type="Proteomes" id="UP001238163"/>
    </source>
</evidence>
<feature type="chain" id="PRO_5042125237" description="Right handed beta helix domain-containing protein" evidence="1">
    <location>
        <begin position="17"/>
        <end position="618"/>
    </location>
</feature>
<name>A0AAE3VJ63_9BACT</name>
<keyword evidence="3" id="KW-1185">Reference proteome</keyword>
<dbReference type="InterPro" id="IPR011050">
    <property type="entry name" value="Pectin_lyase_fold/virulence"/>
</dbReference>
<feature type="signal peptide" evidence="1">
    <location>
        <begin position="1"/>
        <end position="16"/>
    </location>
</feature>
<accession>A0AAE3VJ63</accession>
<organism evidence="2 3">
    <name type="scientific">Oligosphaera ethanolica</name>
    <dbReference type="NCBI Taxonomy" id="760260"/>
    <lineage>
        <taxon>Bacteria</taxon>
        <taxon>Pseudomonadati</taxon>
        <taxon>Lentisphaerota</taxon>
        <taxon>Oligosphaeria</taxon>
        <taxon>Oligosphaerales</taxon>
        <taxon>Oligosphaeraceae</taxon>
        <taxon>Oligosphaera</taxon>
    </lineage>
</organism>
<comment type="caution">
    <text evidence="2">The sequence shown here is derived from an EMBL/GenBank/DDBJ whole genome shotgun (WGS) entry which is preliminary data.</text>
</comment>
<dbReference type="InterPro" id="IPR012334">
    <property type="entry name" value="Pectin_lyas_fold"/>
</dbReference>
<evidence type="ECO:0000256" key="1">
    <source>
        <dbReference type="SAM" id="SignalP"/>
    </source>
</evidence>
<evidence type="ECO:0000313" key="2">
    <source>
        <dbReference type="EMBL" id="MDQ0291360.1"/>
    </source>
</evidence>
<proteinExistence type="predicted"/>
<evidence type="ECO:0008006" key="4">
    <source>
        <dbReference type="Google" id="ProtNLM"/>
    </source>
</evidence>
<dbReference type="SUPFAM" id="SSF51126">
    <property type="entry name" value="Pectin lyase-like"/>
    <property type="match status" value="1"/>
</dbReference>
<dbReference type="AlphaFoldDB" id="A0AAE3VJ63"/>
<dbReference type="Gene3D" id="2.160.20.10">
    <property type="entry name" value="Single-stranded right-handed beta-helix, Pectin lyase-like"/>
    <property type="match status" value="2"/>
</dbReference>
<sequence>MKMPFLFLALSVAASAATYYVDSHGGNDDADGLSPQAAWKSLEKVNKNPAQPGDQVLFKRGGLWRGTLQPGTGDDEQPLRYADYGDGPLPIFQGSIAADNPALWEQIRPGLWRTTTPTIGAREPLDREFRTGHWACYFEADARAHAFNHGGDKGHVVVTLNVSKAGTHRNHIQLWGPVIPSFDDTLIITLRGRSKMPIRLKNIDVLQEQTPWRRFANGRCDAELRDEWQDIEIVLNRISEIAPEPMKLHFGLGDQFRDGEEIQLQVVRAEVATKVGGLELPVDVGNIIFDHGKTCGWKKWSVDSLDKVGDYYYAPDEQCVYLRYDGNPAELHQSIELAMKGHVVEHGGRKNILFENFAIRYGASHGFGGGSAEGVTIRGCDIYFIGGAHQFTHPNGVPVRFGNGIEFWNNAKDCLVENCRVWEIYDAALTNQGRGDGNPVHSIQTNITYRNNVIWNSEFSFEYWNRQLTENIAFINNTCVDSGYGWAHAQRPNPNGAHLMFYSNRAETRNFVVRDNLFVQTTEAGMRMDIDWLDTITMDHNLWYVGDKPLYRLAKNNRIMLEQLPELQKQFPVDVHSQFGLPVFMDAAKRDYRLAPDSIGHSGASDGGPFGARARLKD</sequence>
<gene>
    <name evidence="2" type="ORF">J3R75_003467</name>
</gene>
<keyword evidence="1" id="KW-0732">Signal</keyword>
<dbReference type="Proteomes" id="UP001238163">
    <property type="component" value="Unassembled WGS sequence"/>
</dbReference>
<reference evidence="2" key="1">
    <citation type="submission" date="2023-07" db="EMBL/GenBank/DDBJ databases">
        <title>Genomic Encyclopedia of Type Strains, Phase IV (KMG-IV): sequencing the most valuable type-strain genomes for metagenomic binning, comparative biology and taxonomic classification.</title>
        <authorList>
            <person name="Goeker M."/>
        </authorList>
    </citation>
    <scope>NUCLEOTIDE SEQUENCE</scope>
    <source>
        <strain evidence="2">DSM 24202</strain>
    </source>
</reference>
<dbReference type="EMBL" id="JAUSVL010000001">
    <property type="protein sequence ID" value="MDQ0291360.1"/>
    <property type="molecule type" value="Genomic_DNA"/>
</dbReference>
<protein>
    <recommendedName>
        <fullName evidence="4">Right handed beta helix domain-containing protein</fullName>
    </recommendedName>
</protein>
<dbReference type="RefSeq" id="WP_307264047.1">
    <property type="nucleotide sequence ID" value="NZ_JAUSVL010000001.1"/>
</dbReference>